<keyword evidence="2" id="KW-1185">Reference proteome</keyword>
<dbReference type="Proteomes" id="UP000324479">
    <property type="component" value="Unassembled WGS sequence"/>
</dbReference>
<reference evidence="1 2" key="1">
    <citation type="submission" date="2019-08" db="EMBL/GenBank/DDBJ databases">
        <authorList>
            <person name="Dhanesh K."/>
            <person name="Kumar G."/>
            <person name="Sasikala C."/>
            <person name="Venkata Ramana C."/>
        </authorList>
    </citation>
    <scope>NUCLEOTIDE SEQUENCE [LARGE SCALE GENOMIC DNA]</scope>
    <source>
        <strain evidence="1 2">JC645</strain>
    </source>
</reference>
<evidence type="ECO:0000313" key="2">
    <source>
        <dbReference type="Proteomes" id="UP000324479"/>
    </source>
</evidence>
<name>A0A5M6D5K6_9BACT</name>
<organism evidence="1 2">
    <name type="scientific">Roseiconus nitratireducens</name>
    <dbReference type="NCBI Taxonomy" id="2605748"/>
    <lineage>
        <taxon>Bacteria</taxon>
        <taxon>Pseudomonadati</taxon>
        <taxon>Planctomycetota</taxon>
        <taxon>Planctomycetia</taxon>
        <taxon>Pirellulales</taxon>
        <taxon>Pirellulaceae</taxon>
        <taxon>Roseiconus</taxon>
    </lineage>
</organism>
<accession>A0A5M6D5K6</accession>
<evidence type="ECO:0000313" key="1">
    <source>
        <dbReference type="EMBL" id="KAA5542633.1"/>
    </source>
</evidence>
<protein>
    <recommendedName>
        <fullName evidence="3">DUF3618 domain-containing protein</fullName>
    </recommendedName>
</protein>
<evidence type="ECO:0008006" key="3">
    <source>
        <dbReference type="Google" id="ProtNLM"/>
    </source>
</evidence>
<proteinExistence type="predicted"/>
<dbReference type="RefSeq" id="WP_150077050.1">
    <property type="nucleotide sequence ID" value="NZ_VWOX01000007.1"/>
</dbReference>
<dbReference type="EMBL" id="VWOX01000007">
    <property type="protein sequence ID" value="KAA5542633.1"/>
    <property type="molecule type" value="Genomic_DNA"/>
</dbReference>
<sequence>MVSTLATEKQAAAIKQRMQEIRTDLPYRVDYARDEVNERVKRLTDWKYHMKQHPLPIVAGAVVLGYLLVPEKASPQKVVVHRESGDGIASEPAKKGLLSGIVGAIATIAMKQATTMAAGYVSDMLRPERPHHDG</sequence>
<comment type="caution">
    <text evidence="1">The sequence shown here is derived from an EMBL/GenBank/DDBJ whole genome shotgun (WGS) entry which is preliminary data.</text>
</comment>
<gene>
    <name evidence="1" type="ORF">FYK55_13950</name>
</gene>
<dbReference type="AlphaFoldDB" id="A0A5M6D5K6"/>